<keyword evidence="1" id="KW-1133">Transmembrane helix</keyword>
<dbReference type="Proteomes" id="UP001172102">
    <property type="component" value="Unassembled WGS sequence"/>
</dbReference>
<dbReference type="EMBL" id="JAUKUA010000001">
    <property type="protein sequence ID" value="KAK0731874.1"/>
    <property type="molecule type" value="Genomic_DNA"/>
</dbReference>
<feature type="non-terminal residue" evidence="2">
    <location>
        <position position="1"/>
    </location>
</feature>
<evidence type="ECO:0000313" key="3">
    <source>
        <dbReference type="Proteomes" id="UP001172102"/>
    </source>
</evidence>
<keyword evidence="3" id="KW-1185">Reference proteome</keyword>
<feature type="transmembrane region" description="Helical" evidence="1">
    <location>
        <begin position="475"/>
        <end position="494"/>
    </location>
</feature>
<evidence type="ECO:0000256" key="1">
    <source>
        <dbReference type="SAM" id="Phobius"/>
    </source>
</evidence>
<organism evidence="2 3">
    <name type="scientific">Lasiosphaeris hirsuta</name>
    <dbReference type="NCBI Taxonomy" id="260670"/>
    <lineage>
        <taxon>Eukaryota</taxon>
        <taxon>Fungi</taxon>
        <taxon>Dikarya</taxon>
        <taxon>Ascomycota</taxon>
        <taxon>Pezizomycotina</taxon>
        <taxon>Sordariomycetes</taxon>
        <taxon>Sordariomycetidae</taxon>
        <taxon>Sordariales</taxon>
        <taxon>Lasiosphaeriaceae</taxon>
        <taxon>Lasiosphaeris</taxon>
    </lineage>
</organism>
<sequence>PKMAHYDRDETVDYQIRQLPAESVFSSPDWEDIFSESSVRLSKPVVERRYHASGTPELTWKIDQPAQLNGAYVDYDEFGYDEDGYVCRLGPDLSPAAIRAACADGPPRRSEDGGLQRAINEHIVSFISTSLMQDNGSALYTSSWAGQRFGREWKFGLNGDCDDTLFSIAALQLCREADLDETGPSGLSRQRLTKCFLDQFRGKWELSRRLSRKLWGSSDHPWSGSVRFDKSKWEDLVLQYHMRVFTAPITWMRHSGRSLERVTGTLTSDKHKRSLKIYEVRYSVGLKTTWRFDLPVFTLVTMADSVTASRLQDIGQLSSRNEWETAGIHPSIRATGLAAFAFRIQSLLPQWEAQWSNLIDEIGKVLNNDILRLAADWIQESMDDLRRTVEDIERLYLPRTADQNATFLPATSDSDTRNEAIEMFKRNWETVILHQQRVGTALLYRIAMKQEECKSLRDGLFNATSVNEATKSTQLNHYILVFAMVTIFYLPLSFITDPKQVIWFAVTIILVAGGTYLFSWLSIWVVQDPAQRENFAEAYARLDRRLIMDWVSRRLPDGWKRGGTGGAALRH</sequence>
<evidence type="ECO:0000313" key="2">
    <source>
        <dbReference type="EMBL" id="KAK0731874.1"/>
    </source>
</evidence>
<proteinExistence type="predicted"/>
<gene>
    <name evidence="2" type="ORF">B0H67DRAFT_476402</name>
</gene>
<keyword evidence="1" id="KW-0812">Transmembrane</keyword>
<reference evidence="2" key="1">
    <citation type="submission" date="2023-06" db="EMBL/GenBank/DDBJ databases">
        <title>Genome-scale phylogeny and comparative genomics of the fungal order Sordariales.</title>
        <authorList>
            <consortium name="Lawrence Berkeley National Laboratory"/>
            <person name="Hensen N."/>
            <person name="Bonometti L."/>
            <person name="Westerberg I."/>
            <person name="Brannstrom I.O."/>
            <person name="Guillou S."/>
            <person name="Cros-Aarteil S."/>
            <person name="Calhoun S."/>
            <person name="Haridas S."/>
            <person name="Kuo A."/>
            <person name="Mondo S."/>
            <person name="Pangilinan J."/>
            <person name="Riley R."/>
            <person name="Labutti K."/>
            <person name="Andreopoulos B."/>
            <person name="Lipzen A."/>
            <person name="Chen C."/>
            <person name="Yanf M."/>
            <person name="Daum C."/>
            <person name="Ng V."/>
            <person name="Clum A."/>
            <person name="Steindorff A."/>
            <person name="Ohm R."/>
            <person name="Martin F."/>
            <person name="Silar P."/>
            <person name="Natvig D."/>
            <person name="Lalanne C."/>
            <person name="Gautier V."/>
            <person name="Ament-Velasquez S.L."/>
            <person name="Kruys A."/>
            <person name="Hutchinson M.I."/>
            <person name="Powell A.J."/>
            <person name="Barry K."/>
            <person name="Miller A.N."/>
            <person name="Grigoriev I.V."/>
            <person name="Debuchy R."/>
            <person name="Gladieux P."/>
            <person name="Thoren M.H."/>
            <person name="Johannesson H."/>
        </authorList>
    </citation>
    <scope>NUCLEOTIDE SEQUENCE</scope>
    <source>
        <strain evidence="2">SMH4607-1</strain>
    </source>
</reference>
<dbReference type="AlphaFoldDB" id="A0AA40BCT5"/>
<feature type="transmembrane region" description="Helical" evidence="1">
    <location>
        <begin position="501"/>
        <end position="526"/>
    </location>
</feature>
<keyword evidence="1" id="KW-0472">Membrane</keyword>
<accession>A0AA40BCT5</accession>
<name>A0AA40BCT5_9PEZI</name>
<protein>
    <submittedName>
        <fullName evidence="2">Uncharacterized protein</fullName>
    </submittedName>
</protein>
<comment type="caution">
    <text evidence="2">The sequence shown here is derived from an EMBL/GenBank/DDBJ whole genome shotgun (WGS) entry which is preliminary data.</text>
</comment>